<gene>
    <name evidence="6" type="ORF">CJ198_12825</name>
</gene>
<dbReference type="Proteomes" id="UP000235703">
    <property type="component" value="Unassembled WGS sequence"/>
</dbReference>
<evidence type="ECO:0000259" key="5">
    <source>
        <dbReference type="PROSITE" id="PS50995"/>
    </source>
</evidence>
<dbReference type="AlphaFoldDB" id="A0A2N6PES2"/>
<sequence>MTASRRTRRPASPPSGEATRRLSAIESIVRANQRQLVSLRLATARFLRTERLSTTDFHVLQLISMSAADEQPARPQEICRQLDISASTLTSITERLAAAGFVDRQRHASDRRRTALLPTEAATALLQRHHRLLTRSYAEVLATRPRAVLTACIEVVDALDAGNARCAAALNGNGNGSGA</sequence>
<dbReference type="InterPro" id="IPR023187">
    <property type="entry name" value="Tscrpt_reg_MarR-type_CS"/>
</dbReference>
<keyword evidence="7" id="KW-1185">Reference proteome</keyword>
<organism evidence="6 7">
    <name type="scientific">Brevibacterium luteolum</name>
    <dbReference type="NCBI Taxonomy" id="199591"/>
    <lineage>
        <taxon>Bacteria</taxon>
        <taxon>Bacillati</taxon>
        <taxon>Actinomycetota</taxon>
        <taxon>Actinomycetes</taxon>
        <taxon>Micrococcales</taxon>
        <taxon>Brevibacteriaceae</taxon>
        <taxon>Brevibacterium</taxon>
    </lineage>
</organism>
<protein>
    <recommendedName>
        <fullName evidence="5">HTH marR-type domain-containing protein</fullName>
    </recommendedName>
</protein>
<feature type="region of interest" description="Disordered" evidence="4">
    <location>
        <begin position="1"/>
        <end position="20"/>
    </location>
</feature>
<dbReference type="PROSITE" id="PS50995">
    <property type="entry name" value="HTH_MARR_2"/>
    <property type="match status" value="1"/>
</dbReference>
<dbReference type="GO" id="GO:0006950">
    <property type="term" value="P:response to stress"/>
    <property type="evidence" value="ECO:0007669"/>
    <property type="project" value="TreeGrafter"/>
</dbReference>
<evidence type="ECO:0000256" key="2">
    <source>
        <dbReference type="ARBA" id="ARBA00023125"/>
    </source>
</evidence>
<proteinExistence type="predicted"/>
<reference evidence="6 7" key="1">
    <citation type="submission" date="2017-09" db="EMBL/GenBank/DDBJ databases">
        <title>Bacterial strain isolated from the female urinary microbiota.</title>
        <authorList>
            <person name="Thomas-White K."/>
            <person name="Kumar N."/>
            <person name="Forster S."/>
            <person name="Putonti C."/>
            <person name="Lawley T."/>
            <person name="Wolfe A.J."/>
        </authorList>
    </citation>
    <scope>NUCLEOTIDE SEQUENCE [LARGE SCALE GENOMIC DNA]</scope>
    <source>
        <strain evidence="6 7">UMB0680</strain>
    </source>
</reference>
<dbReference type="RefSeq" id="WP_102162999.1">
    <property type="nucleotide sequence ID" value="NZ_PNFZ01000009.1"/>
</dbReference>
<evidence type="ECO:0000256" key="4">
    <source>
        <dbReference type="SAM" id="MobiDB-lite"/>
    </source>
</evidence>
<dbReference type="Pfam" id="PF01047">
    <property type="entry name" value="MarR"/>
    <property type="match status" value="1"/>
</dbReference>
<evidence type="ECO:0000313" key="7">
    <source>
        <dbReference type="Proteomes" id="UP000235703"/>
    </source>
</evidence>
<keyword evidence="3" id="KW-0804">Transcription</keyword>
<dbReference type="InterPro" id="IPR039422">
    <property type="entry name" value="MarR/SlyA-like"/>
</dbReference>
<dbReference type="Gene3D" id="1.10.10.10">
    <property type="entry name" value="Winged helix-like DNA-binding domain superfamily/Winged helix DNA-binding domain"/>
    <property type="match status" value="1"/>
</dbReference>
<comment type="caution">
    <text evidence="6">The sequence shown here is derived from an EMBL/GenBank/DDBJ whole genome shotgun (WGS) entry which is preliminary data.</text>
</comment>
<dbReference type="GO" id="GO:0003700">
    <property type="term" value="F:DNA-binding transcription factor activity"/>
    <property type="evidence" value="ECO:0007669"/>
    <property type="project" value="InterPro"/>
</dbReference>
<dbReference type="InterPro" id="IPR036388">
    <property type="entry name" value="WH-like_DNA-bd_sf"/>
</dbReference>
<accession>A0A2N6PES2</accession>
<keyword evidence="2" id="KW-0238">DNA-binding</keyword>
<dbReference type="OrthoDB" id="9806864at2"/>
<dbReference type="GO" id="GO:0003677">
    <property type="term" value="F:DNA binding"/>
    <property type="evidence" value="ECO:0007669"/>
    <property type="project" value="UniProtKB-KW"/>
</dbReference>
<evidence type="ECO:0000256" key="1">
    <source>
        <dbReference type="ARBA" id="ARBA00023015"/>
    </source>
</evidence>
<feature type="domain" description="HTH marR-type" evidence="5">
    <location>
        <begin position="18"/>
        <end position="161"/>
    </location>
</feature>
<dbReference type="SUPFAM" id="SSF46785">
    <property type="entry name" value="Winged helix' DNA-binding domain"/>
    <property type="match status" value="1"/>
</dbReference>
<dbReference type="PRINTS" id="PR00598">
    <property type="entry name" value="HTHMARR"/>
</dbReference>
<dbReference type="InterPro" id="IPR000835">
    <property type="entry name" value="HTH_MarR-typ"/>
</dbReference>
<dbReference type="InterPro" id="IPR036390">
    <property type="entry name" value="WH_DNA-bd_sf"/>
</dbReference>
<dbReference type="EMBL" id="PNFZ01000009">
    <property type="protein sequence ID" value="PMB97184.1"/>
    <property type="molecule type" value="Genomic_DNA"/>
</dbReference>
<name>A0A2N6PES2_9MICO</name>
<dbReference type="PANTHER" id="PTHR33164">
    <property type="entry name" value="TRANSCRIPTIONAL REGULATOR, MARR FAMILY"/>
    <property type="match status" value="1"/>
</dbReference>
<dbReference type="PROSITE" id="PS01117">
    <property type="entry name" value="HTH_MARR_1"/>
    <property type="match status" value="1"/>
</dbReference>
<evidence type="ECO:0000313" key="6">
    <source>
        <dbReference type="EMBL" id="PMB97184.1"/>
    </source>
</evidence>
<dbReference type="SMART" id="SM00347">
    <property type="entry name" value="HTH_MARR"/>
    <property type="match status" value="1"/>
</dbReference>
<dbReference type="PANTHER" id="PTHR33164:SF43">
    <property type="entry name" value="HTH-TYPE TRANSCRIPTIONAL REPRESSOR YETL"/>
    <property type="match status" value="1"/>
</dbReference>
<keyword evidence="1" id="KW-0805">Transcription regulation</keyword>
<evidence type="ECO:0000256" key="3">
    <source>
        <dbReference type="ARBA" id="ARBA00023163"/>
    </source>
</evidence>